<dbReference type="CDD" id="cd08054">
    <property type="entry name" value="gp6"/>
    <property type="match status" value="1"/>
</dbReference>
<organism evidence="1 2">
    <name type="scientific">Sphingomonas immobilis</name>
    <dbReference type="NCBI Taxonomy" id="3063997"/>
    <lineage>
        <taxon>Bacteria</taxon>
        <taxon>Pseudomonadati</taxon>
        <taxon>Pseudomonadota</taxon>
        <taxon>Alphaproteobacteria</taxon>
        <taxon>Sphingomonadales</taxon>
        <taxon>Sphingomonadaceae</taxon>
        <taxon>Sphingomonas</taxon>
    </lineage>
</organism>
<reference evidence="1" key="1">
    <citation type="submission" date="2023-07" db="EMBL/GenBank/DDBJ databases">
        <authorList>
            <person name="Kim M.K."/>
        </authorList>
    </citation>
    <scope>NUCLEOTIDE SEQUENCE</scope>
    <source>
        <strain evidence="1">CA1-15</strain>
    </source>
</reference>
<dbReference type="Proteomes" id="UP001176468">
    <property type="component" value="Unassembled WGS sequence"/>
</dbReference>
<sequence>MRTFVVIPPAPVVAWEEADQHLHLDGDTDQQAEVEAMIAAATGTLDGPTGWLGRALGAQTLEARLDNFGCGSIRLPYPPMIEIVSVKYVDSAGVEQTVADGNYELLGESLVSSYGVSWATPRNQREAVRIRYRAGYEATLPAQIRAAILLMVGDLYANRATAGPTQFGAVPMSTTVENLLAPLRVWA</sequence>
<dbReference type="EMBL" id="JAUQSZ010000001">
    <property type="protein sequence ID" value="MDO7841083.1"/>
    <property type="molecule type" value="Genomic_DNA"/>
</dbReference>
<dbReference type="InterPro" id="IPR006450">
    <property type="entry name" value="Phage_HK97_gp6-like"/>
</dbReference>
<accession>A0ABT8ZUZ1</accession>
<evidence type="ECO:0000313" key="1">
    <source>
        <dbReference type="EMBL" id="MDO7841083.1"/>
    </source>
</evidence>
<keyword evidence="2" id="KW-1185">Reference proteome</keyword>
<comment type="caution">
    <text evidence="1">The sequence shown here is derived from an EMBL/GenBank/DDBJ whole genome shotgun (WGS) entry which is preliminary data.</text>
</comment>
<dbReference type="RefSeq" id="WP_304559482.1">
    <property type="nucleotide sequence ID" value="NZ_JAUQSZ010000001.1"/>
</dbReference>
<name>A0ABT8ZUZ1_9SPHN</name>
<dbReference type="Gene3D" id="1.10.3230.30">
    <property type="entry name" value="Phage gp6-like head-tail connector protein"/>
    <property type="match status" value="1"/>
</dbReference>
<dbReference type="NCBIfam" id="TIGR01560">
    <property type="entry name" value="put_DNA_pack"/>
    <property type="match status" value="1"/>
</dbReference>
<gene>
    <name evidence="1" type="ORF">Q5H94_01980</name>
</gene>
<protein>
    <submittedName>
        <fullName evidence="1">Head-tail connector protein</fullName>
    </submittedName>
</protein>
<proteinExistence type="predicted"/>
<evidence type="ECO:0000313" key="2">
    <source>
        <dbReference type="Proteomes" id="UP001176468"/>
    </source>
</evidence>